<feature type="transmembrane region" description="Helical" evidence="8">
    <location>
        <begin position="21"/>
        <end position="42"/>
    </location>
</feature>
<sequence length="420" mass="43585">MTKKELSQEITDLSSIQTSRKMILALQHILAMFGATVLVPMITGLNPAVALFSAGAGTLMFHLITKGKVPVFLGSSFAFIPVILAVKAEFGSLEYVQGGIMVAGLLYVVLAACVKIFGIDTVKSFFPPIVTGPMIVVIGLNLSPVAISMASSNWLLASIVLASVLVVSLYTKGFLKLLPILIGVSVGYVAAIILGEIQLADLGAALGGASWVAIPAFTMPKFDIAAIVMIAPIVLVVFMEHIGDITTNGAVVGKDFFKDPGLHRTLLGDGIATMLAGFVGGPANTTYGENTGVLAVTKVYDPSILRTAAIVTVILSFIGKFAILLQSIPVAVMGGISIVLFGMIASIGMRTIVEAKIDFANSRNLLIAALILVIGIGTAMATDDAGNAIGGIPIRENIELAGLSLAAIVGILANKLLPER</sequence>
<evidence type="ECO:0000256" key="3">
    <source>
        <dbReference type="ARBA" id="ARBA00022448"/>
    </source>
</evidence>
<keyword evidence="5 8" id="KW-0812">Transmembrane</keyword>
<evidence type="ECO:0000256" key="5">
    <source>
        <dbReference type="ARBA" id="ARBA00022692"/>
    </source>
</evidence>
<evidence type="ECO:0000313" key="10">
    <source>
        <dbReference type="Proteomes" id="UP000198636"/>
    </source>
</evidence>
<dbReference type="PANTHER" id="PTHR42810:SF4">
    <property type="entry name" value="URIC ACID TRANSPORTER UACT"/>
    <property type="match status" value="1"/>
</dbReference>
<evidence type="ECO:0000256" key="6">
    <source>
        <dbReference type="ARBA" id="ARBA00022989"/>
    </source>
</evidence>
<feature type="transmembrane region" description="Helical" evidence="8">
    <location>
        <begin position="331"/>
        <end position="353"/>
    </location>
</feature>
<dbReference type="Pfam" id="PF00860">
    <property type="entry name" value="Xan_ur_permease"/>
    <property type="match status" value="1"/>
</dbReference>
<keyword evidence="4" id="KW-1003">Cell membrane</keyword>
<feature type="transmembrane region" description="Helical" evidence="8">
    <location>
        <begin position="177"/>
        <end position="199"/>
    </location>
</feature>
<evidence type="ECO:0000256" key="2">
    <source>
        <dbReference type="ARBA" id="ARBA00008821"/>
    </source>
</evidence>
<evidence type="ECO:0000256" key="7">
    <source>
        <dbReference type="ARBA" id="ARBA00023136"/>
    </source>
</evidence>
<dbReference type="GO" id="GO:0005886">
    <property type="term" value="C:plasma membrane"/>
    <property type="evidence" value="ECO:0007669"/>
    <property type="project" value="UniProtKB-SubCell"/>
</dbReference>
<comment type="subcellular location">
    <subcellularLocation>
        <location evidence="1">Cell membrane</location>
        <topology evidence="1">Multi-pass membrane protein</topology>
    </subcellularLocation>
</comment>
<feature type="transmembrane region" description="Helical" evidence="8">
    <location>
        <begin position="365"/>
        <end position="381"/>
    </location>
</feature>
<feature type="transmembrane region" description="Helical" evidence="8">
    <location>
        <begin position="48"/>
        <end position="64"/>
    </location>
</feature>
<protein>
    <submittedName>
        <fullName evidence="9">Uracil permease</fullName>
    </submittedName>
</protein>
<comment type="similarity">
    <text evidence="2">Belongs to the nucleobase:cation symporter-2 (NCS2) (TC 2.A.40) family.</text>
</comment>
<evidence type="ECO:0000313" key="9">
    <source>
        <dbReference type="EMBL" id="SCY85595.1"/>
    </source>
</evidence>
<proteinExistence type="inferred from homology"/>
<keyword evidence="6 8" id="KW-1133">Transmembrane helix</keyword>
<feature type="transmembrane region" description="Helical" evidence="8">
    <location>
        <begin position="219"/>
        <end position="238"/>
    </location>
</feature>
<dbReference type="GO" id="GO:0042907">
    <property type="term" value="F:xanthine transmembrane transporter activity"/>
    <property type="evidence" value="ECO:0007669"/>
    <property type="project" value="TreeGrafter"/>
</dbReference>
<dbReference type="Proteomes" id="UP000198636">
    <property type="component" value="Unassembled WGS sequence"/>
</dbReference>
<evidence type="ECO:0000256" key="1">
    <source>
        <dbReference type="ARBA" id="ARBA00004651"/>
    </source>
</evidence>
<dbReference type="RefSeq" id="WP_091544520.1">
    <property type="nucleotide sequence ID" value="NZ_FMUS01000018.1"/>
</dbReference>
<dbReference type="NCBIfam" id="TIGR00801">
    <property type="entry name" value="ncs2"/>
    <property type="match status" value="1"/>
</dbReference>
<feature type="transmembrane region" description="Helical" evidence="8">
    <location>
        <begin position="71"/>
        <end position="90"/>
    </location>
</feature>
<organism evidence="9 10">
    <name type="scientific">Alkaliphilus peptidifermentans DSM 18978</name>
    <dbReference type="NCBI Taxonomy" id="1120976"/>
    <lineage>
        <taxon>Bacteria</taxon>
        <taxon>Bacillati</taxon>
        <taxon>Bacillota</taxon>
        <taxon>Clostridia</taxon>
        <taxon>Peptostreptococcales</taxon>
        <taxon>Natronincolaceae</taxon>
        <taxon>Alkaliphilus</taxon>
    </lineage>
</organism>
<feature type="transmembrane region" description="Helical" evidence="8">
    <location>
        <begin position="401"/>
        <end position="417"/>
    </location>
</feature>
<gene>
    <name evidence="9" type="ORF">SAMN03080606_02767</name>
</gene>
<dbReference type="InterPro" id="IPR006043">
    <property type="entry name" value="NCS2"/>
</dbReference>
<accession>A0A1G5JB79</accession>
<dbReference type="PROSITE" id="PS01116">
    <property type="entry name" value="XANTH_URACIL_PERMASE"/>
    <property type="match status" value="1"/>
</dbReference>
<dbReference type="AlphaFoldDB" id="A0A1G5JB79"/>
<dbReference type="OrthoDB" id="9779092at2"/>
<feature type="transmembrane region" description="Helical" evidence="8">
    <location>
        <begin position="125"/>
        <end position="147"/>
    </location>
</feature>
<keyword evidence="7 8" id="KW-0472">Membrane</keyword>
<name>A0A1G5JB79_9FIRM</name>
<feature type="transmembrane region" description="Helical" evidence="8">
    <location>
        <begin position="304"/>
        <end position="325"/>
    </location>
</feature>
<keyword evidence="3" id="KW-0813">Transport</keyword>
<dbReference type="STRING" id="1120976.SAMN03080606_02767"/>
<feature type="transmembrane region" description="Helical" evidence="8">
    <location>
        <begin position="153"/>
        <end position="170"/>
    </location>
</feature>
<dbReference type="EMBL" id="FMUS01000018">
    <property type="protein sequence ID" value="SCY85595.1"/>
    <property type="molecule type" value="Genomic_DNA"/>
</dbReference>
<reference evidence="9 10" key="1">
    <citation type="submission" date="2016-10" db="EMBL/GenBank/DDBJ databases">
        <authorList>
            <person name="de Groot N.N."/>
        </authorList>
    </citation>
    <scope>NUCLEOTIDE SEQUENCE [LARGE SCALE GENOMIC DNA]</scope>
    <source>
        <strain evidence="9 10">DSM 18978</strain>
    </source>
</reference>
<keyword evidence="10" id="KW-1185">Reference proteome</keyword>
<dbReference type="PANTHER" id="PTHR42810">
    <property type="entry name" value="PURINE PERMEASE C1399.01C-RELATED"/>
    <property type="match status" value="1"/>
</dbReference>
<evidence type="ECO:0000256" key="4">
    <source>
        <dbReference type="ARBA" id="ARBA00022475"/>
    </source>
</evidence>
<dbReference type="InterPro" id="IPR006042">
    <property type="entry name" value="Xan_ur_permease"/>
</dbReference>
<evidence type="ECO:0000256" key="8">
    <source>
        <dbReference type="SAM" id="Phobius"/>
    </source>
</evidence>
<feature type="transmembrane region" description="Helical" evidence="8">
    <location>
        <begin position="96"/>
        <end position="118"/>
    </location>
</feature>